<keyword evidence="5" id="KW-0472">Membrane</keyword>
<proteinExistence type="predicted"/>
<keyword evidence="3 4" id="KW-0597">Phosphoprotein</keyword>
<dbReference type="PANTHER" id="PTHR43547:SF2">
    <property type="entry name" value="HYBRID SIGNAL TRANSDUCTION HISTIDINE KINASE C"/>
    <property type="match status" value="1"/>
</dbReference>
<dbReference type="SMART" id="SM00448">
    <property type="entry name" value="REC"/>
    <property type="match status" value="1"/>
</dbReference>
<comment type="catalytic activity">
    <reaction evidence="1">
        <text>ATP + protein L-histidine = ADP + protein N-phospho-L-histidine.</text>
        <dbReference type="EC" id="2.7.13.3"/>
    </reaction>
</comment>
<feature type="transmembrane region" description="Helical" evidence="5">
    <location>
        <begin position="58"/>
        <end position="75"/>
    </location>
</feature>
<dbReference type="PANTHER" id="PTHR43547">
    <property type="entry name" value="TWO-COMPONENT HISTIDINE KINASE"/>
    <property type="match status" value="1"/>
</dbReference>
<dbReference type="EC" id="2.7.13.3" evidence="2"/>
<dbReference type="Pfam" id="PF02518">
    <property type="entry name" value="HATPase_c"/>
    <property type="match status" value="1"/>
</dbReference>
<feature type="transmembrane region" description="Helical" evidence="5">
    <location>
        <begin position="131"/>
        <end position="147"/>
    </location>
</feature>
<organism evidence="8 9">
    <name type="scientific">Chitinophaga oryziterrae</name>
    <dbReference type="NCBI Taxonomy" id="1031224"/>
    <lineage>
        <taxon>Bacteria</taxon>
        <taxon>Pseudomonadati</taxon>
        <taxon>Bacteroidota</taxon>
        <taxon>Chitinophagia</taxon>
        <taxon>Chitinophagales</taxon>
        <taxon>Chitinophagaceae</taxon>
        <taxon>Chitinophaga</taxon>
    </lineage>
</organism>
<dbReference type="Proteomes" id="UP000468388">
    <property type="component" value="Unassembled WGS sequence"/>
</dbReference>
<evidence type="ECO:0000256" key="1">
    <source>
        <dbReference type="ARBA" id="ARBA00000085"/>
    </source>
</evidence>
<feature type="transmembrane region" description="Helical" evidence="5">
    <location>
        <begin position="107"/>
        <end position="124"/>
    </location>
</feature>
<protein>
    <recommendedName>
        <fullName evidence="2">histidine kinase</fullName>
        <ecNumber evidence="2">2.7.13.3</ecNumber>
    </recommendedName>
</protein>
<keyword evidence="5" id="KW-0812">Transmembrane</keyword>
<feature type="domain" description="Histidine kinase" evidence="6">
    <location>
        <begin position="202"/>
        <end position="431"/>
    </location>
</feature>
<dbReference type="SUPFAM" id="SSF52172">
    <property type="entry name" value="CheY-like"/>
    <property type="match status" value="1"/>
</dbReference>
<feature type="transmembrane region" description="Helical" evidence="5">
    <location>
        <begin position="82"/>
        <end position="101"/>
    </location>
</feature>
<dbReference type="InterPro" id="IPR058245">
    <property type="entry name" value="NreC/VraR/RcsB-like_REC"/>
</dbReference>
<dbReference type="InterPro" id="IPR036890">
    <property type="entry name" value="HATPase_C_sf"/>
</dbReference>
<dbReference type="PRINTS" id="PR00344">
    <property type="entry name" value="BCTRLSENSOR"/>
</dbReference>
<feature type="transmembrane region" description="Helical" evidence="5">
    <location>
        <begin position="163"/>
        <end position="182"/>
    </location>
</feature>
<evidence type="ECO:0000256" key="5">
    <source>
        <dbReference type="SAM" id="Phobius"/>
    </source>
</evidence>
<name>A0A6N8JD37_9BACT</name>
<evidence type="ECO:0000259" key="7">
    <source>
        <dbReference type="PROSITE" id="PS50110"/>
    </source>
</evidence>
<dbReference type="GO" id="GO:0000155">
    <property type="term" value="F:phosphorelay sensor kinase activity"/>
    <property type="evidence" value="ECO:0007669"/>
    <property type="project" value="TreeGrafter"/>
</dbReference>
<dbReference type="InterPro" id="IPR011006">
    <property type="entry name" value="CheY-like_superfamily"/>
</dbReference>
<evidence type="ECO:0000256" key="2">
    <source>
        <dbReference type="ARBA" id="ARBA00012438"/>
    </source>
</evidence>
<evidence type="ECO:0000256" key="3">
    <source>
        <dbReference type="ARBA" id="ARBA00022553"/>
    </source>
</evidence>
<dbReference type="SUPFAM" id="SSF55874">
    <property type="entry name" value="ATPase domain of HSP90 chaperone/DNA topoisomerase II/histidine kinase"/>
    <property type="match status" value="1"/>
</dbReference>
<dbReference type="InterPro" id="IPR003594">
    <property type="entry name" value="HATPase_dom"/>
</dbReference>
<dbReference type="Gene3D" id="3.30.565.10">
    <property type="entry name" value="Histidine kinase-like ATPase, C-terminal domain"/>
    <property type="match status" value="1"/>
</dbReference>
<sequence>MKFPVSNWLNGLIEIGITPECASDTKRSIRLVNTLNIVTGCTALILAPALEYVTHEPFTLPGMIEVSGFAFSLYLNYRRRYFAASIVMLLTQTLAAIYFGILLGQGVTIKILLSSMMITSTFVFQDRRARIISLLVGIASMFILNLNEKYHFMVPWFFASEDYLLIQFLADGIICALTWIVVNSFHRMLKRASENKSNFLRETNHEVNKSSDTLRTTLDKYLHDAPLTGQITMTIEDLRGIDAAIKSVSEIVKNGLDFTKIEAGLSEIKISLFEIRFLLEEILREYSASATKHGVLIRINNLTGVPDWIESDRLKLKAILTNVLSNAIKFSHLAQSTDSLNMNQPTVDLNIKMDQEVLVMEVVDYGAGMNQKRLESIFSGLYVSEESGLMQGYGVGMVTTKHLVDLLGGSIKAVSIEGKGSTFTIEIPVKVQSLIVKKPVKTAHPESQTKPFFMVPRSVLIVEDDAVMRSWAVHCFELLGCANRMTAENAKQGIIRARVEIPDMILMDVRLPDANGLTVIKELRRNPDLKNISIIVVSSEDSDLLRNEAKQAGASSFLLKPFNEAELKSAIIKAKEIQV</sequence>
<dbReference type="InterPro" id="IPR001789">
    <property type="entry name" value="Sig_transdc_resp-reg_receiver"/>
</dbReference>
<dbReference type="RefSeq" id="WP_157301799.1">
    <property type="nucleotide sequence ID" value="NZ_BAAAZB010000004.1"/>
</dbReference>
<keyword evidence="9" id="KW-1185">Reference proteome</keyword>
<dbReference type="InterPro" id="IPR005467">
    <property type="entry name" value="His_kinase_dom"/>
</dbReference>
<evidence type="ECO:0000259" key="6">
    <source>
        <dbReference type="PROSITE" id="PS50109"/>
    </source>
</evidence>
<feature type="modified residue" description="4-aspartylphosphate" evidence="4">
    <location>
        <position position="508"/>
    </location>
</feature>
<evidence type="ECO:0000313" key="9">
    <source>
        <dbReference type="Proteomes" id="UP000468388"/>
    </source>
</evidence>
<accession>A0A6N8JD37</accession>
<feature type="domain" description="Response regulatory" evidence="7">
    <location>
        <begin position="458"/>
        <end position="575"/>
    </location>
</feature>
<dbReference type="AlphaFoldDB" id="A0A6N8JD37"/>
<evidence type="ECO:0000256" key="4">
    <source>
        <dbReference type="PROSITE-ProRule" id="PRU00169"/>
    </source>
</evidence>
<evidence type="ECO:0000313" key="8">
    <source>
        <dbReference type="EMBL" id="MVT43197.1"/>
    </source>
</evidence>
<dbReference type="OrthoDB" id="636661at2"/>
<dbReference type="EMBL" id="WRXO01000006">
    <property type="protein sequence ID" value="MVT43197.1"/>
    <property type="molecule type" value="Genomic_DNA"/>
</dbReference>
<dbReference type="PROSITE" id="PS50110">
    <property type="entry name" value="RESPONSE_REGULATORY"/>
    <property type="match status" value="1"/>
</dbReference>
<keyword evidence="5" id="KW-1133">Transmembrane helix</keyword>
<dbReference type="InterPro" id="IPR004358">
    <property type="entry name" value="Sig_transdc_His_kin-like_C"/>
</dbReference>
<dbReference type="Gene3D" id="3.40.50.2300">
    <property type="match status" value="1"/>
</dbReference>
<dbReference type="CDD" id="cd17535">
    <property type="entry name" value="REC_NarL-like"/>
    <property type="match status" value="1"/>
</dbReference>
<gene>
    <name evidence="8" type="ORF">GO495_21550</name>
</gene>
<dbReference type="Pfam" id="PF00072">
    <property type="entry name" value="Response_reg"/>
    <property type="match status" value="1"/>
</dbReference>
<reference evidence="8 9" key="1">
    <citation type="submission" date="2019-12" db="EMBL/GenBank/DDBJ databases">
        <title>The draft genomic sequence of strain Chitinophaga oryziterrae JCM 16595.</title>
        <authorList>
            <person name="Zhang X."/>
        </authorList>
    </citation>
    <scope>NUCLEOTIDE SEQUENCE [LARGE SCALE GENOMIC DNA]</scope>
    <source>
        <strain evidence="8 9">JCM 16595</strain>
    </source>
</reference>
<dbReference type="SMART" id="SM00387">
    <property type="entry name" value="HATPase_c"/>
    <property type="match status" value="1"/>
</dbReference>
<dbReference type="PROSITE" id="PS50109">
    <property type="entry name" value="HIS_KIN"/>
    <property type="match status" value="1"/>
</dbReference>
<comment type="caution">
    <text evidence="8">The sequence shown here is derived from an EMBL/GenBank/DDBJ whole genome shotgun (WGS) entry which is preliminary data.</text>
</comment>
<feature type="transmembrane region" description="Helical" evidence="5">
    <location>
        <begin position="31"/>
        <end position="52"/>
    </location>
</feature>